<evidence type="ECO:0000256" key="1">
    <source>
        <dbReference type="SAM" id="MobiDB-lite"/>
    </source>
</evidence>
<dbReference type="AlphaFoldDB" id="A0A089MBQ4"/>
<gene>
    <name evidence="2" type="ORF">PGRAT_26185</name>
</gene>
<evidence type="ECO:0000313" key="2">
    <source>
        <dbReference type="EMBL" id="AIQ70727.1"/>
    </source>
</evidence>
<accession>A0A089MBQ4</accession>
<dbReference type="Proteomes" id="UP000029500">
    <property type="component" value="Chromosome"/>
</dbReference>
<name>A0A089MBQ4_9BACL</name>
<keyword evidence="3" id="KW-1185">Reference proteome</keyword>
<feature type="compositionally biased region" description="Basic residues" evidence="1">
    <location>
        <begin position="1"/>
        <end position="16"/>
    </location>
</feature>
<dbReference type="HOGENOM" id="CLU_180011_0_0_9"/>
<dbReference type="RefSeq" id="WP_025705150.1">
    <property type="nucleotide sequence ID" value="NZ_CP009287.1"/>
</dbReference>
<dbReference type="EMBL" id="CP009287">
    <property type="protein sequence ID" value="AIQ70727.1"/>
    <property type="molecule type" value="Genomic_DNA"/>
</dbReference>
<proteinExistence type="predicted"/>
<dbReference type="KEGG" id="pgm:PGRAT_26185"/>
<feature type="region of interest" description="Disordered" evidence="1">
    <location>
        <begin position="1"/>
        <end position="23"/>
    </location>
</feature>
<organism evidence="2 3">
    <name type="scientific">Paenibacillus graminis</name>
    <dbReference type="NCBI Taxonomy" id="189425"/>
    <lineage>
        <taxon>Bacteria</taxon>
        <taxon>Bacillati</taxon>
        <taxon>Bacillota</taxon>
        <taxon>Bacilli</taxon>
        <taxon>Bacillales</taxon>
        <taxon>Paenibacillaceae</taxon>
        <taxon>Paenibacillus</taxon>
    </lineage>
</organism>
<reference evidence="2 3" key="1">
    <citation type="submission" date="2014-08" db="EMBL/GenBank/DDBJ databases">
        <title>Comparative genomics of the Paenibacillus odorifer group.</title>
        <authorList>
            <person name="den Bakker H.C."/>
            <person name="Tsai Y.-C."/>
            <person name="Martin N."/>
            <person name="Korlach J."/>
            <person name="Wiedmann M."/>
        </authorList>
    </citation>
    <scope>NUCLEOTIDE SEQUENCE [LARGE SCALE GENOMIC DNA]</scope>
    <source>
        <strain evidence="2 3">DSM 15220</strain>
    </source>
</reference>
<dbReference type="OrthoDB" id="2651466at2"/>
<sequence length="102" mass="11036">MPPPGKGKKTGARKKTPNSNTQIPKGLEYTVAALLLTGKLRVDSVQMYRDASLFISLVGKYKSLSDLSSSSNVDKLVSFLDDNSDLTLNEIMTALKKKADSS</sequence>
<protein>
    <submittedName>
        <fullName evidence="2">Uncharacterized protein</fullName>
    </submittedName>
</protein>
<dbReference type="eggNOG" id="ENOG50334UZ">
    <property type="taxonomic scope" value="Bacteria"/>
</dbReference>
<evidence type="ECO:0000313" key="3">
    <source>
        <dbReference type="Proteomes" id="UP000029500"/>
    </source>
</evidence>